<dbReference type="InterPro" id="IPR014000">
    <property type="entry name" value="PPV_DNA_helicase_E1_N"/>
</dbReference>
<comment type="catalytic activity">
    <reaction evidence="13 15 16">
        <text>ATP + H2O = ADP + phosphate + H(+)</text>
        <dbReference type="Rhea" id="RHEA:13065"/>
        <dbReference type="ChEBI" id="CHEBI:15377"/>
        <dbReference type="ChEBI" id="CHEBI:15378"/>
        <dbReference type="ChEBI" id="CHEBI:30616"/>
        <dbReference type="ChEBI" id="CHEBI:43474"/>
        <dbReference type="ChEBI" id="CHEBI:456216"/>
        <dbReference type="EC" id="5.6.2.4"/>
    </reaction>
</comment>
<evidence type="ECO:0000256" key="13">
    <source>
        <dbReference type="ARBA" id="ARBA00048988"/>
    </source>
</evidence>
<evidence type="ECO:0000256" key="14">
    <source>
        <dbReference type="ARBA" id="ARBA00093297"/>
    </source>
</evidence>
<feature type="binding site" evidence="15">
    <location>
        <begin position="450"/>
        <end position="457"/>
    </location>
    <ligand>
        <name>ATP</name>
        <dbReference type="ChEBI" id="CHEBI:30616"/>
    </ligand>
</feature>
<sequence>MEDKDTKGTSCFTDNTTDACVFIETEASCEDALDSLEALFEESDGTDISELIDNIDEPDRGNPQALLNRQQLEEDSQLLSALKRKYVSPSPKQRVIDLSPRLEALCVSPRRSSSKRRLFEDSGIGHEAEDSNAQVEQVASEELTNSGTLTNGDENAVCATQDGDTRCLDILHSSNRHATALAKFKTVFGVGYKELTRPFQSNKSCCNSWVAVIFGVVAEMLEASKTLFKMHCEYLQIINPSMGTGITVLCLFEFTNSKCRDTVLKLISNVLNVQDYQILTDPPRHKSMPVALFFYKHSLSNISFVHGTMPNWLKKQTMLNHQQEADAFELAPMVQWAYDNNIWDEPELAYQYACLADEEPNAAAWLKSNNQYKYVSDCAKMVRMYKKYEMSQMTMSQWIKSCGERIEAEGDWKKIINLLKYQEISVIAFLTSLRMFLKGQPKKNCIALWGPPDTGKSMFCYSLIRFIKGKVVSYANSKSHFWLQPLTDTKLGLIDDATFPCFQYMDIYMRSALDGNEVSVDCKHKVAVQMKLPPLLLTSNIDMHSEASLKYLHSRITSYKFPHKLPLDANQNPVFIITDADWKCFFSKLQQQLDLCDPEDSTDGDSGGAFRCCTRETAGAL</sequence>
<feature type="cross-link" description="Glycyl lysine isopeptide (Lys-Gly) (interchain with G-Cter in SUMO)" evidence="15">
    <location>
        <position position="531"/>
    </location>
</feature>
<comment type="subcellular location">
    <subcellularLocation>
        <location evidence="1 15">Host nucleus</location>
    </subcellularLocation>
</comment>
<dbReference type="InterPro" id="IPR001177">
    <property type="entry name" value="PPV_DNA_helicase_E1_C"/>
</dbReference>
<dbReference type="GO" id="GO:0003677">
    <property type="term" value="F:DNA binding"/>
    <property type="evidence" value="ECO:0007669"/>
    <property type="project" value="UniProtKB-UniRule"/>
</dbReference>
<evidence type="ECO:0000256" key="7">
    <source>
        <dbReference type="ARBA" id="ARBA00022801"/>
    </source>
</evidence>
<keyword evidence="2 15" id="KW-0244">Early protein</keyword>
<dbReference type="InterPro" id="IPR016393">
    <property type="entry name" value="Rep_E1_papillomaV"/>
</dbReference>
<evidence type="ECO:0000256" key="1">
    <source>
        <dbReference type="ARBA" id="ARBA00004147"/>
    </source>
</evidence>
<evidence type="ECO:0000256" key="9">
    <source>
        <dbReference type="ARBA" id="ARBA00022840"/>
    </source>
</evidence>
<feature type="domain" description="SF3 helicase" evidence="17">
    <location>
        <begin position="424"/>
        <end position="574"/>
    </location>
</feature>
<evidence type="ECO:0000256" key="11">
    <source>
        <dbReference type="ARBA" id="ARBA00023235"/>
    </source>
</evidence>
<comment type="subunit">
    <text evidence="15">Can form hexamers. Interacts with E2 protein; this interaction increases E1 DNA binding specificity. Interacts with host DNA polymerase subunit POLA2. Interacts with host single stranded DNA-binding protein RPA1. Interacts with host TOP1; this interaction stimulates the enzymatic activity of TOP1.</text>
</comment>
<dbReference type="HAMAP" id="MF_04000">
    <property type="entry name" value="PPV_E1"/>
    <property type="match status" value="1"/>
</dbReference>
<evidence type="ECO:0000256" key="6">
    <source>
        <dbReference type="ARBA" id="ARBA00022741"/>
    </source>
</evidence>
<keyword evidence="5 15" id="KW-0235">DNA replication</keyword>
<dbReference type="GO" id="GO:0043138">
    <property type="term" value="F:3'-5' DNA helicase activity"/>
    <property type="evidence" value="ECO:0007669"/>
    <property type="project" value="UniProtKB-UniRule"/>
</dbReference>
<feature type="modified residue" description="Phosphoserine; by host" evidence="15">
    <location>
        <position position="90"/>
    </location>
</feature>
<evidence type="ECO:0000256" key="15">
    <source>
        <dbReference type="HAMAP-Rule" id="MF_04000"/>
    </source>
</evidence>
<dbReference type="Pfam" id="PF00524">
    <property type="entry name" value="PPV_E1_N"/>
    <property type="match status" value="1"/>
</dbReference>
<keyword evidence="8 15" id="KW-0347">Helicase</keyword>
<keyword evidence="10 15" id="KW-0238">DNA-binding</keyword>
<dbReference type="Gene3D" id="3.40.1310.10">
    <property type="match status" value="1"/>
</dbReference>
<gene>
    <name evidence="15 18" type="primary">E1</name>
</gene>
<evidence type="ECO:0000259" key="17">
    <source>
        <dbReference type="PROSITE" id="PS51206"/>
    </source>
</evidence>
<dbReference type="InterPro" id="IPR037102">
    <property type="entry name" value="Znf_lg_T-Ag_D1_dom_sf"/>
</dbReference>
<dbReference type="GO" id="GO:0042025">
    <property type="term" value="C:host cell nucleus"/>
    <property type="evidence" value="ECO:0007669"/>
    <property type="project" value="UniProtKB-SubCell"/>
</dbReference>
<accession>A0A2D2AL80</accession>
<dbReference type="GO" id="GO:0006260">
    <property type="term" value="P:DNA replication"/>
    <property type="evidence" value="ECO:0007669"/>
    <property type="project" value="UniProtKB-UniRule"/>
</dbReference>
<evidence type="ECO:0000256" key="2">
    <source>
        <dbReference type="ARBA" id="ARBA00022518"/>
    </source>
</evidence>
<evidence type="ECO:0000256" key="3">
    <source>
        <dbReference type="ARBA" id="ARBA00022553"/>
    </source>
</evidence>
<dbReference type="EC" id="5.6.2.4" evidence="15 16"/>
<feature type="modified residue" description="Phosphoserine; by host" evidence="15">
    <location>
        <position position="112"/>
    </location>
</feature>
<dbReference type="GO" id="GO:0016887">
    <property type="term" value="F:ATP hydrolysis activity"/>
    <property type="evidence" value="ECO:0007669"/>
    <property type="project" value="RHEA"/>
</dbReference>
<evidence type="ECO:0000256" key="10">
    <source>
        <dbReference type="ARBA" id="ARBA00023125"/>
    </source>
</evidence>
<keyword evidence="15" id="KW-1017">Isopeptide bond</keyword>
<evidence type="ECO:0000256" key="4">
    <source>
        <dbReference type="ARBA" id="ARBA00022562"/>
    </source>
</evidence>
<keyword evidence="3 15" id="KW-0597">Phosphoprotein</keyword>
<protein>
    <recommendedName>
        <fullName evidence="15 16">Replication protein E1</fullName>
        <ecNumber evidence="15 16">5.6.2.4</ecNumber>
    </recommendedName>
    <alternativeName>
        <fullName evidence="15">ATP-dependent helicase E1</fullName>
    </alternativeName>
    <alternativeName>
        <fullName evidence="15">DNA 3'-5' helicase E1</fullName>
    </alternativeName>
</protein>
<keyword evidence="7 15" id="KW-0378">Hydrolase</keyword>
<dbReference type="SUPFAM" id="SSF55464">
    <property type="entry name" value="Origin of replication-binding domain, RBD-like"/>
    <property type="match status" value="1"/>
</dbReference>
<comment type="similarity">
    <text evidence="15 16">Belongs to the papillomaviridae E1 protein family.</text>
</comment>
<dbReference type="EMBL" id="MF588696">
    <property type="protein sequence ID" value="ATQ38215.1"/>
    <property type="molecule type" value="Genomic_DNA"/>
</dbReference>
<evidence type="ECO:0000256" key="8">
    <source>
        <dbReference type="ARBA" id="ARBA00022806"/>
    </source>
</evidence>
<keyword evidence="11 15" id="KW-0413">Isomerase</keyword>
<proteinExistence type="inferred from homology"/>
<evidence type="ECO:0000256" key="5">
    <source>
        <dbReference type="ARBA" id="ARBA00022705"/>
    </source>
</evidence>
<reference evidence="18" key="1">
    <citation type="journal article" date="2018" name="MSphere">
        <title>Metagenomic Discovery of 83 New Human Papillomavirus Types in Patients with Immunodeficiency.</title>
        <authorList>
            <person name="Pastrana D.V."/>
            <person name="Peretti A."/>
            <person name="Welch N.L."/>
            <person name="Borgogna C."/>
            <person name="Olivero C."/>
            <person name="Badolato R."/>
            <person name="Notarangelo L.D."/>
            <person name="Gariglio M."/>
            <person name="FitzGerald P.C."/>
            <person name="McIntosh C.E."/>
            <person name="Reeves J."/>
            <person name="Starrett G.J."/>
            <person name="Bliskovsky V."/>
            <person name="Velez D."/>
            <person name="Brownell I."/>
            <person name="Yarchoan R."/>
            <person name="Wyvill K.M."/>
            <person name="Uldrick T.S."/>
            <person name="Maldarelli F."/>
            <person name="Lisco A."/>
            <person name="Sereti I."/>
            <person name="Gonzalez C.M."/>
            <person name="Androphy E.J."/>
            <person name="McBride A.A."/>
            <person name="Van Doorslaer K."/>
            <person name="Garcia F."/>
            <person name="Dvoretzky I."/>
            <person name="Liu J.S."/>
            <person name="Han J."/>
            <person name="Murphy P.M."/>
            <person name="McDermott D.H."/>
            <person name="Buck C.B."/>
        </authorList>
    </citation>
    <scope>NUCLEOTIDE SEQUENCE</scope>
    <source>
        <strain evidence="18">Gamma06_w02c24a</strain>
    </source>
</reference>
<dbReference type="Gene3D" id="1.10.10.510">
    <property type="entry name" value="Zinc finger, large T-antigen D1 domain"/>
    <property type="match status" value="1"/>
</dbReference>
<comment type="PTM">
    <text evidence="15">Sumoylated.</text>
</comment>
<comment type="function">
    <text evidence="16">ATP-dependent DNA helicase required for initiation of viral DNA replication. It forms a complex with the viral E2 protein. The E1-E2 complex binds to the replication origin which contains binding sites for both proteins.</text>
</comment>
<dbReference type="Proteomes" id="UP000289870">
    <property type="component" value="Segment"/>
</dbReference>
<dbReference type="InterPro" id="IPR014015">
    <property type="entry name" value="Helicase_SF3_DNA-vir"/>
</dbReference>
<name>A0A2D2AL80_9PAPI</name>
<evidence type="ECO:0000256" key="12">
    <source>
        <dbReference type="ARBA" id="ARBA00034617"/>
    </source>
</evidence>
<feature type="region of interest" description="DNA-binding region" evidence="15">
    <location>
        <begin position="159"/>
        <end position="325"/>
    </location>
</feature>
<comment type="catalytic activity">
    <reaction evidence="12 15">
        <text>Couples ATP hydrolysis with the unwinding of duplex DNA by translocating in the 3'-5' direction.</text>
        <dbReference type="EC" id="5.6.2.4"/>
    </reaction>
</comment>
<evidence type="ECO:0000313" key="18">
    <source>
        <dbReference type="EMBL" id="ATQ38215.1"/>
    </source>
</evidence>
<dbReference type="InterPro" id="IPR046832">
    <property type="entry name" value="PPV_E1_DBD"/>
</dbReference>
<feature type="modified residue" description="Phosphoserine; by host" evidence="15">
    <location>
        <position position="99"/>
    </location>
</feature>
<evidence type="ECO:0000256" key="16">
    <source>
        <dbReference type="PIRNR" id="PIRNR003383"/>
    </source>
</evidence>
<organism evidence="18">
    <name type="scientific">Gammapapillomavirus 6</name>
    <dbReference type="NCBI Taxonomy" id="1175848"/>
    <lineage>
        <taxon>Viruses</taxon>
        <taxon>Monodnaviria</taxon>
        <taxon>Shotokuvirae</taxon>
        <taxon>Cossaviricota</taxon>
        <taxon>Papovaviricetes</taxon>
        <taxon>Zurhausenvirales</taxon>
        <taxon>Papillomaviridae</taxon>
        <taxon>Firstpapillomavirinae</taxon>
        <taxon>Gammapapillomavirus</taxon>
    </lineage>
</organism>
<dbReference type="PIRSF" id="PIRSF003383">
    <property type="entry name" value="Rep_E1_papillomaV"/>
    <property type="match status" value="1"/>
</dbReference>
<dbReference type="InterPro" id="IPR027417">
    <property type="entry name" value="P-loop_NTPase"/>
</dbReference>
<feature type="short sequence motif" description="Nuclear export signal" evidence="15">
    <location>
        <begin position="98"/>
        <end position="107"/>
    </location>
</feature>
<keyword evidence="9 15" id="KW-0067">ATP-binding</keyword>
<dbReference type="Pfam" id="PF20450">
    <property type="entry name" value="PPV_E1_DBD"/>
    <property type="match status" value="1"/>
</dbReference>
<dbReference type="Gene3D" id="3.40.50.300">
    <property type="entry name" value="P-loop containing nucleotide triphosphate hydrolases"/>
    <property type="match status" value="1"/>
</dbReference>
<comment type="function">
    <text evidence="14 15">ATP-dependent DNA 3'-5' helicase required for initiation of viral DNA replication. It forms a complex with the viral E2 protein. The E1-E2 complex binds to the replication origin which contains binding sites for both proteins. During the initial step, a dimer of E1 interacts with a dimer of protein E2 leading to a complex that binds the viral origin of replication with high specificity. Then, a second dimer of E1 displaces the E2 dimer in an ATP-dependent manner to form the E1 tetramer. Following this, two E1 monomers are added to each half of the site, which results in the formation of two E1 trimers on the viral ori. Subsequently, two hexamers will be created. The double hexamer acts as a bi-directional helicase machinery and unwinds the viral DNA and then recruits the host DNA polymerase to start replication.</text>
</comment>
<keyword evidence="6 15" id="KW-0547">Nucleotide-binding</keyword>
<keyword evidence="15" id="KW-0832">Ubl conjugation</keyword>
<feature type="short sequence motif" description="Nuclear localization signal" evidence="15">
    <location>
        <begin position="83"/>
        <end position="85"/>
    </location>
</feature>
<keyword evidence="4 15" id="KW-1048">Host nucleus</keyword>
<dbReference type="InterPro" id="IPR046935">
    <property type="entry name" value="PPV_E1_DBD_sf"/>
</dbReference>
<dbReference type="GO" id="GO:0005524">
    <property type="term" value="F:ATP binding"/>
    <property type="evidence" value="ECO:0007669"/>
    <property type="project" value="UniProtKB-UniRule"/>
</dbReference>
<comment type="PTM">
    <text evidence="15">Phosphorylated.</text>
</comment>
<dbReference type="PROSITE" id="PS51206">
    <property type="entry name" value="SF3_HELICASE_1"/>
    <property type="match status" value="1"/>
</dbReference>
<dbReference type="Pfam" id="PF00519">
    <property type="entry name" value="PPV_E1_C"/>
    <property type="match status" value="1"/>
</dbReference>
<comment type="caution">
    <text evidence="15">Lacks conserved residue(s) required for the propagation of feature annotation.</text>
</comment>
<dbReference type="SUPFAM" id="SSF52540">
    <property type="entry name" value="P-loop containing nucleoside triphosphate hydrolases"/>
    <property type="match status" value="1"/>
</dbReference>